<keyword evidence="1" id="KW-0378">Hydrolase</keyword>
<gene>
    <name evidence="2" type="ORF">CXU22_09330</name>
</gene>
<name>A0A2N8HAG4_9BACT</name>
<dbReference type="EMBL" id="PJKA01000013">
    <property type="protein sequence ID" value="PNC16851.1"/>
    <property type="molecule type" value="Genomic_DNA"/>
</dbReference>
<dbReference type="OrthoDB" id="258246at2"/>
<dbReference type="Gene3D" id="1.50.10.10">
    <property type="match status" value="1"/>
</dbReference>
<dbReference type="InterPro" id="IPR008928">
    <property type="entry name" value="6-hairpin_glycosidase_sf"/>
</dbReference>
<organism evidence="2 3">
    <name type="scientific">Akkermansia muciniphila</name>
    <dbReference type="NCBI Taxonomy" id="239935"/>
    <lineage>
        <taxon>Bacteria</taxon>
        <taxon>Pseudomonadati</taxon>
        <taxon>Verrucomicrobiota</taxon>
        <taxon>Verrucomicrobiia</taxon>
        <taxon>Verrucomicrobiales</taxon>
        <taxon>Akkermansiaceae</taxon>
        <taxon>Akkermansia</taxon>
    </lineage>
</organism>
<dbReference type="Pfam" id="PF16153">
    <property type="entry name" value="DUF4861"/>
    <property type="match status" value="1"/>
</dbReference>
<dbReference type="InterPro" id="IPR012341">
    <property type="entry name" value="6hp_glycosidase-like_sf"/>
</dbReference>
<accession>A0A2N8HAG4</accession>
<evidence type="ECO:0000313" key="2">
    <source>
        <dbReference type="EMBL" id="PNC16851.1"/>
    </source>
</evidence>
<dbReference type="SUPFAM" id="SSF48208">
    <property type="entry name" value="Six-hairpin glycosidases"/>
    <property type="match status" value="1"/>
</dbReference>
<dbReference type="InterPro" id="IPR010905">
    <property type="entry name" value="Glyco_hydro_88"/>
</dbReference>
<dbReference type="PANTHER" id="PTHR33886">
    <property type="entry name" value="UNSATURATED RHAMNOGALACTURONAN HYDROLASE (EUROFUNG)"/>
    <property type="match status" value="1"/>
</dbReference>
<evidence type="ECO:0000313" key="3">
    <source>
        <dbReference type="Proteomes" id="UP000236000"/>
    </source>
</evidence>
<dbReference type="InterPro" id="IPR032342">
    <property type="entry name" value="DUF4861"/>
</dbReference>
<proteinExistence type="predicted"/>
<dbReference type="GO" id="GO:0016787">
    <property type="term" value="F:hydrolase activity"/>
    <property type="evidence" value="ECO:0007669"/>
    <property type="project" value="UniProtKB-KW"/>
</dbReference>
<evidence type="ECO:0008006" key="4">
    <source>
        <dbReference type="Google" id="ProtNLM"/>
    </source>
</evidence>
<reference evidence="2 3" key="1">
    <citation type="journal article" date="2017" name="BMC Genomics">
        <title>Genome sequencing of 39 Akkermansia muciniphila isolates reveals its population structure, genomic and functional diverisity, and global distribution in mammalian gut microbiotas.</title>
        <authorList>
            <person name="Guo X."/>
            <person name="Li S."/>
            <person name="Zhang J."/>
            <person name="Wu F."/>
            <person name="Li X."/>
            <person name="Wu D."/>
            <person name="Zhang M."/>
            <person name="Ou Z."/>
            <person name="Jie Z."/>
            <person name="Yan Q."/>
            <person name="Li P."/>
            <person name="Yi J."/>
            <person name="Peng Y."/>
        </authorList>
    </citation>
    <scope>NUCLEOTIDE SEQUENCE [LARGE SCALE GENOMIC DNA]</scope>
    <source>
        <strain evidence="2 3">GP24</strain>
    </source>
</reference>
<dbReference type="AlphaFoldDB" id="A0A2N8HAG4"/>
<dbReference type="Proteomes" id="UP000236000">
    <property type="component" value="Unassembled WGS sequence"/>
</dbReference>
<dbReference type="PANTHER" id="PTHR33886:SF8">
    <property type="entry name" value="UNSATURATED RHAMNOGALACTURONAN HYDROLASE (EUROFUNG)"/>
    <property type="match status" value="1"/>
</dbReference>
<evidence type="ECO:0000256" key="1">
    <source>
        <dbReference type="ARBA" id="ARBA00022801"/>
    </source>
</evidence>
<dbReference type="InterPro" id="IPR052043">
    <property type="entry name" value="PolySaccharide_Degr_Enz"/>
</dbReference>
<comment type="caution">
    <text evidence="2">The sequence shown here is derived from an EMBL/GenBank/DDBJ whole genome shotgun (WGS) entry which is preliminary data.</text>
</comment>
<dbReference type="Pfam" id="PF07470">
    <property type="entry name" value="Glyco_hydro_88"/>
    <property type="match status" value="1"/>
</dbReference>
<protein>
    <recommendedName>
        <fullName evidence="4">Glycosyl hydrolase family 88</fullName>
    </recommendedName>
</protein>
<dbReference type="GO" id="GO:0005975">
    <property type="term" value="P:carbohydrate metabolic process"/>
    <property type="evidence" value="ECO:0007669"/>
    <property type="project" value="InterPro"/>
</dbReference>
<sequence>MEKFRRGFFRINQMRFFPFTKNGWRKPLLLVALPLLSTGNPASGASADWNEKTIRDNLRLVAKWQAEHPKKRSPLHWACGAFYSGLAQYGLAVPEGPGLPLLRKVGEGQQWKTLKRHYHADDHAVGHAWMEMAMEDGNPAAAEKIRAVLDGVMNRPSSASLQFGTPGCQDRWSWSDALFMSPPVFVKLAAYTGNTRYLEFMDREYKLTCGYLFDRKEGLFFRDSRYFTIPAANGKKMFWSRGNGWVIAGLPLILQDMPADWPSRPFYVDLLKRLAAALKKCQSPDGSWHASLLDPEEPPLKEMSGTLFIMYGMLWGVNQGYLDADEYLPVIRRAWKAACDSVNAEGALGWVQPIADKPGHYSGEDTEAYGAGAYLMAGTELRKYVIGRSHPQKKTVTVTNPLNTFRPGETVSVPWPSGVSGNTAALRVFDVRHGRVIPHQLADTDEDGRKDTLFFQGNFRPGTVRDFWILNDSSLKAAPSADVCFSRAVPERLDDFAWENDVTAHRIYGPAVARPAPAGEGLVSSGTDVWSKYPGVPVINEFYKKGDYHRDHGSGLDMYNVGPGRGCGGIAAFRDGKPHVSGNWSSARTLYSTVRSRPPLKWVMRRGTWAAAYAWRRRGG</sequence>